<feature type="domain" description="DUF4174" evidence="2">
    <location>
        <begin position="1"/>
        <end position="38"/>
    </location>
</feature>
<keyword evidence="4" id="KW-1185">Reference proteome</keyword>
<evidence type="ECO:0000256" key="1">
    <source>
        <dbReference type="ARBA" id="ARBA00022729"/>
    </source>
</evidence>
<dbReference type="InterPro" id="IPR025232">
    <property type="entry name" value="DUF4174"/>
</dbReference>
<dbReference type="AlphaFoldDB" id="A0ABD0PQC1"/>
<proteinExistence type="predicted"/>
<dbReference type="Pfam" id="PF13778">
    <property type="entry name" value="DUF4174"/>
    <property type="match status" value="1"/>
</dbReference>
<keyword evidence="1" id="KW-0732">Signal</keyword>
<dbReference type="Proteomes" id="UP001529510">
    <property type="component" value="Unassembled WGS sequence"/>
</dbReference>
<feature type="non-terminal residue" evidence="3">
    <location>
        <position position="1"/>
    </location>
</feature>
<name>A0ABD0PQC1_CIRMR</name>
<reference evidence="3 4" key="1">
    <citation type="submission" date="2024-05" db="EMBL/GenBank/DDBJ databases">
        <title>Genome sequencing and assembly of Indian major carp, Cirrhinus mrigala (Hamilton, 1822).</title>
        <authorList>
            <person name="Mohindra V."/>
            <person name="Chowdhury L.M."/>
            <person name="Lal K."/>
            <person name="Jena J.K."/>
        </authorList>
    </citation>
    <scope>NUCLEOTIDE SEQUENCE [LARGE SCALE GENOMIC DNA]</scope>
    <source>
        <strain evidence="3">CM1030</strain>
        <tissue evidence="3">Blood</tissue>
    </source>
</reference>
<evidence type="ECO:0000313" key="3">
    <source>
        <dbReference type="EMBL" id="KAL0175930.1"/>
    </source>
</evidence>
<organism evidence="3 4">
    <name type="scientific">Cirrhinus mrigala</name>
    <name type="common">Mrigala</name>
    <dbReference type="NCBI Taxonomy" id="683832"/>
    <lineage>
        <taxon>Eukaryota</taxon>
        <taxon>Metazoa</taxon>
        <taxon>Chordata</taxon>
        <taxon>Craniata</taxon>
        <taxon>Vertebrata</taxon>
        <taxon>Euteleostomi</taxon>
        <taxon>Actinopterygii</taxon>
        <taxon>Neopterygii</taxon>
        <taxon>Teleostei</taxon>
        <taxon>Ostariophysi</taxon>
        <taxon>Cypriniformes</taxon>
        <taxon>Cyprinidae</taxon>
        <taxon>Labeoninae</taxon>
        <taxon>Labeonini</taxon>
        <taxon>Cirrhinus</taxon>
    </lineage>
</organism>
<protein>
    <recommendedName>
        <fullName evidence="2">DUF4174 domain-containing protein</fullName>
    </recommendedName>
</protein>
<dbReference type="EMBL" id="JAMKFB020000014">
    <property type="protein sequence ID" value="KAL0175930.1"/>
    <property type="molecule type" value="Genomic_DNA"/>
</dbReference>
<evidence type="ECO:0000259" key="2">
    <source>
        <dbReference type="Pfam" id="PF13778"/>
    </source>
</evidence>
<accession>A0ABD0PQC1</accession>
<sequence length="52" mass="6124">FYEKRRLLVVSTPDNANQNYRLQNIMLQKAECGLDLRHELHPVQWAGSKNNN</sequence>
<gene>
    <name evidence="3" type="ORF">M9458_028260</name>
</gene>
<evidence type="ECO:0000313" key="4">
    <source>
        <dbReference type="Proteomes" id="UP001529510"/>
    </source>
</evidence>
<comment type="caution">
    <text evidence="3">The sequence shown here is derived from an EMBL/GenBank/DDBJ whole genome shotgun (WGS) entry which is preliminary data.</text>
</comment>